<protein>
    <submittedName>
        <fullName evidence="2">Putative secreted protein</fullName>
    </submittedName>
</protein>
<keyword evidence="1" id="KW-0732">Signal</keyword>
<feature type="chain" id="PRO_5014663161" evidence="1">
    <location>
        <begin position="20"/>
        <end position="71"/>
    </location>
</feature>
<accession>A0A2M4DR06</accession>
<dbReference type="AlphaFoldDB" id="A0A2M4DR06"/>
<name>A0A2M4DR06_ANODA</name>
<organism evidence="2">
    <name type="scientific">Anopheles darlingi</name>
    <name type="common">Mosquito</name>
    <dbReference type="NCBI Taxonomy" id="43151"/>
    <lineage>
        <taxon>Eukaryota</taxon>
        <taxon>Metazoa</taxon>
        <taxon>Ecdysozoa</taxon>
        <taxon>Arthropoda</taxon>
        <taxon>Hexapoda</taxon>
        <taxon>Insecta</taxon>
        <taxon>Pterygota</taxon>
        <taxon>Neoptera</taxon>
        <taxon>Endopterygota</taxon>
        <taxon>Diptera</taxon>
        <taxon>Nematocera</taxon>
        <taxon>Culicoidea</taxon>
        <taxon>Culicidae</taxon>
        <taxon>Anophelinae</taxon>
        <taxon>Anopheles</taxon>
    </lineage>
</organism>
<evidence type="ECO:0000256" key="1">
    <source>
        <dbReference type="SAM" id="SignalP"/>
    </source>
</evidence>
<evidence type="ECO:0000313" key="2">
    <source>
        <dbReference type="EMBL" id="MBW79588.1"/>
    </source>
</evidence>
<sequence>MCMCCYALVSCGLLSSSHSTRLVHTSPCVRSGLRAVIVECKTHTHILELSLSLFLLQVLSRASSVVQRLTS</sequence>
<proteinExistence type="predicted"/>
<dbReference type="EMBL" id="GGFL01015410">
    <property type="protein sequence ID" value="MBW79588.1"/>
    <property type="molecule type" value="Transcribed_RNA"/>
</dbReference>
<reference evidence="2" key="1">
    <citation type="submission" date="2018-01" db="EMBL/GenBank/DDBJ databases">
        <title>An insight into the sialome of Amazonian anophelines.</title>
        <authorList>
            <person name="Ribeiro J.M."/>
            <person name="Scarpassa V."/>
            <person name="Calvo E."/>
        </authorList>
    </citation>
    <scope>NUCLEOTIDE SEQUENCE</scope>
</reference>
<feature type="signal peptide" evidence="1">
    <location>
        <begin position="1"/>
        <end position="19"/>
    </location>
</feature>